<name>A0A559LZI8_9HELO</name>
<comment type="subcellular location">
    <subcellularLocation>
        <location evidence="2 10">Nucleus</location>
        <location evidence="2 10">Nucleolus</location>
    </subcellularLocation>
</comment>
<dbReference type="FunFam" id="3.40.50.300:FF:002356">
    <property type="entry name" value="U3 small nucleolar RNA-associated protein 25"/>
    <property type="match status" value="1"/>
</dbReference>
<comment type="similarity">
    <text evidence="3 10">Belongs to the UTP25 family.</text>
</comment>
<dbReference type="GO" id="GO:0032040">
    <property type="term" value="C:small-subunit processome"/>
    <property type="evidence" value="ECO:0007669"/>
    <property type="project" value="TreeGrafter"/>
</dbReference>
<organism evidence="14 15">
    <name type="scientific">Lachnellula willkommii</name>
    <dbReference type="NCBI Taxonomy" id="215461"/>
    <lineage>
        <taxon>Eukaryota</taxon>
        <taxon>Fungi</taxon>
        <taxon>Dikarya</taxon>
        <taxon>Ascomycota</taxon>
        <taxon>Pezizomycotina</taxon>
        <taxon>Leotiomycetes</taxon>
        <taxon>Helotiales</taxon>
        <taxon>Lachnaceae</taxon>
        <taxon>Lachnellula</taxon>
    </lineage>
</organism>
<evidence type="ECO:0000256" key="3">
    <source>
        <dbReference type="ARBA" id="ARBA00009223"/>
    </source>
</evidence>
<dbReference type="GO" id="GO:0000462">
    <property type="term" value="P:maturation of SSU-rRNA from tricistronic rRNA transcript (SSU-rRNA, 5.8S rRNA, LSU-rRNA)"/>
    <property type="evidence" value="ECO:0007669"/>
    <property type="project" value="TreeGrafter"/>
</dbReference>
<feature type="compositionally biased region" description="Polar residues" evidence="11">
    <location>
        <begin position="118"/>
        <end position="131"/>
    </location>
</feature>
<evidence type="ECO:0000256" key="11">
    <source>
        <dbReference type="SAM" id="MobiDB-lite"/>
    </source>
</evidence>
<keyword evidence="15" id="KW-1185">Reference proteome</keyword>
<evidence type="ECO:0000256" key="10">
    <source>
        <dbReference type="RuleBase" id="RU365070"/>
    </source>
</evidence>
<dbReference type="Pfam" id="PF06862">
    <property type="entry name" value="Utp25_C"/>
    <property type="match status" value="1"/>
</dbReference>
<dbReference type="InterPro" id="IPR053939">
    <property type="entry name" value="UTP25_C"/>
</dbReference>
<proteinExistence type="inferred from homology"/>
<dbReference type="EMBL" id="QGML01004205">
    <property type="protein sequence ID" value="TVY86117.1"/>
    <property type="molecule type" value="Genomic_DNA"/>
</dbReference>
<evidence type="ECO:0000256" key="4">
    <source>
        <dbReference type="ARBA" id="ARBA00011192"/>
    </source>
</evidence>
<comment type="function">
    <text evidence="1 10">DEAD-box RNA helicase-like protein required for pre-18S rRNA processing, specifically at sites A0, A1, and A2.</text>
</comment>
<feature type="domain" description="UTP25 C-terminal" evidence="12">
    <location>
        <begin position="554"/>
        <end position="747"/>
    </location>
</feature>
<dbReference type="Pfam" id="PF22916">
    <property type="entry name" value="UTP25_NTPase-like"/>
    <property type="match status" value="1"/>
</dbReference>
<comment type="subunit">
    <text evidence="4 10">Component of the ribosomal small subunit (SSU) processome composed of at least 40 protein subunits and snoRNA U3.</text>
</comment>
<dbReference type="PANTHER" id="PTHR12933">
    <property type="entry name" value="ORF PROTEIN-RELATED"/>
    <property type="match status" value="1"/>
</dbReference>
<feature type="compositionally biased region" description="Acidic residues" evidence="11">
    <location>
        <begin position="181"/>
        <end position="192"/>
    </location>
</feature>
<evidence type="ECO:0000256" key="6">
    <source>
        <dbReference type="ARBA" id="ARBA00022517"/>
    </source>
</evidence>
<evidence type="ECO:0000313" key="14">
    <source>
        <dbReference type="EMBL" id="TVY86117.1"/>
    </source>
</evidence>
<keyword evidence="8 10" id="KW-0539">Nucleus</keyword>
<dbReference type="GO" id="GO:0019843">
    <property type="term" value="F:rRNA binding"/>
    <property type="evidence" value="ECO:0007669"/>
    <property type="project" value="TreeGrafter"/>
</dbReference>
<evidence type="ECO:0000259" key="12">
    <source>
        <dbReference type="Pfam" id="PF06862"/>
    </source>
</evidence>
<accession>A0A559LZI8</accession>
<feature type="compositionally biased region" description="Gly residues" evidence="11">
    <location>
        <begin position="1"/>
        <end position="49"/>
    </location>
</feature>
<evidence type="ECO:0000259" key="13">
    <source>
        <dbReference type="Pfam" id="PF22916"/>
    </source>
</evidence>
<dbReference type="Proteomes" id="UP000315522">
    <property type="component" value="Unassembled WGS sequence"/>
</dbReference>
<comment type="caution">
    <text evidence="14">The sequence shown here is derived from an EMBL/GenBank/DDBJ whole genome shotgun (WGS) entry which is preliminary data.</text>
</comment>
<feature type="domain" description="UTP25 NTP hydrolase-like" evidence="13">
    <location>
        <begin position="287"/>
        <end position="544"/>
    </location>
</feature>
<reference evidence="14 15" key="1">
    <citation type="submission" date="2018-05" db="EMBL/GenBank/DDBJ databases">
        <title>Genome sequencing and assembly of the regulated plant pathogen Lachnellula willkommii and related sister species for the development of diagnostic species identification markers.</title>
        <authorList>
            <person name="Giroux E."/>
            <person name="Bilodeau G."/>
        </authorList>
    </citation>
    <scope>NUCLEOTIDE SEQUENCE [LARGE SCALE GENOMIC DNA]</scope>
    <source>
        <strain evidence="14 15">CBS 172.35</strain>
    </source>
</reference>
<evidence type="ECO:0000313" key="15">
    <source>
        <dbReference type="Proteomes" id="UP000315522"/>
    </source>
</evidence>
<evidence type="ECO:0000256" key="9">
    <source>
        <dbReference type="ARBA" id="ARBA00023274"/>
    </source>
</evidence>
<evidence type="ECO:0000256" key="1">
    <source>
        <dbReference type="ARBA" id="ARBA00002883"/>
    </source>
</evidence>
<sequence>MAFHGTRGGSRGRGSGSGAPRGRGGARGGSRGGARGGPRGGARGRGGFRGGKRPIFDSARVAQQKERYGNFRGNRNIPANHFQGRSKVDSESPSEVEEEIESEDDSSDEDMEPVPTVRSYSALMQSLTADSVPQAKRRKLEHPTEVKEVPGSDSEDLEDQTRDADVVVEAEEGPETATDGLLEEENDDEDASDPFETHFANPEDNFLSKRLKALQLNQWTTQKTLLPKFGKAVISLPQTDDTKTGMIHTVSGPGDLKLKQKLAAVISKQRPTFDPLEKSIAAYMFDYQDILYCERSPVNSESLRRLACLHAVNHVFKTRDRVINNNSRLAKEEKEDLELRDQGFTRPKVLMILPTRESCVRMVNSITSLCEPDQQENRKRFDDSYIEKGPKFSEDKPADFRELFGGNDDDMFRLGLKFTRKTIKYFSQFYNSDIIFASPLGLRMALEGKEEKKGDYDFLSSIEIVIVDQADALLMQNWEHVEYIFEHLNLQPKEAHGCDFSRVRSWYLDDNAKYFRQTIALAGFNTPELNTLFFNQSKNWAGKVKINDNYQGAIQELGLKVKQTFSRLDSPSFSTDPDARFTYFTSAIIPSLSRRSKDSAGTVIFIPSYLDFVRVRNYFSTSPSTSNLSFGSISEYTSVRDVARARSHFFSGRHNVLLYTERAHHFRRYQLRGVRKVILYGLPDNPIFYKEIVGGYLGRSVQEGKLAPGDGTTRSIFSKWDVLKLERIAGTERVGKMIMEKGDTFDFL</sequence>
<dbReference type="Gene3D" id="3.40.50.300">
    <property type="entry name" value="P-loop containing nucleotide triphosphate hydrolases"/>
    <property type="match status" value="1"/>
</dbReference>
<keyword evidence="9 10" id="KW-0687">Ribonucleoprotein</keyword>
<dbReference type="PANTHER" id="PTHR12933:SF0">
    <property type="entry name" value="U3 SMALL NUCLEOLAR RNA-ASSOCIATED PROTEIN 25 HOMOLOG"/>
    <property type="match status" value="1"/>
</dbReference>
<dbReference type="InterPro" id="IPR027417">
    <property type="entry name" value="P-loop_NTPase"/>
</dbReference>
<keyword evidence="7 10" id="KW-0698">rRNA processing</keyword>
<evidence type="ECO:0000256" key="5">
    <source>
        <dbReference type="ARBA" id="ARBA00015422"/>
    </source>
</evidence>
<feature type="region of interest" description="Disordered" evidence="11">
    <location>
        <begin position="1"/>
        <end position="192"/>
    </location>
</feature>
<feature type="compositionally biased region" description="Basic and acidic residues" evidence="11">
    <location>
        <begin position="141"/>
        <end position="150"/>
    </location>
</feature>
<dbReference type="AlphaFoldDB" id="A0A559LZI8"/>
<keyword evidence="6 10" id="KW-0690">Ribosome biogenesis</keyword>
<protein>
    <recommendedName>
        <fullName evidence="5 10">U3 small nucleolar RNA-associated protein 25</fullName>
        <shortName evidence="10">U3 snoRNA-associated protein 25</shortName>
    </recommendedName>
</protein>
<gene>
    <name evidence="14" type="primary">utp25</name>
    <name evidence="14" type="ORF">LAWI1_G008293</name>
</gene>
<evidence type="ECO:0000256" key="7">
    <source>
        <dbReference type="ARBA" id="ARBA00022552"/>
    </source>
</evidence>
<evidence type="ECO:0000256" key="8">
    <source>
        <dbReference type="ARBA" id="ARBA00023242"/>
    </source>
</evidence>
<dbReference type="InterPro" id="IPR010678">
    <property type="entry name" value="UTP25"/>
</dbReference>
<evidence type="ECO:0000256" key="2">
    <source>
        <dbReference type="ARBA" id="ARBA00004604"/>
    </source>
</evidence>
<dbReference type="InterPro" id="IPR053940">
    <property type="entry name" value="UTP25_NTPase-like"/>
</dbReference>
<dbReference type="GO" id="GO:0034511">
    <property type="term" value="F:U3 snoRNA binding"/>
    <property type="evidence" value="ECO:0007669"/>
    <property type="project" value="InterPro"/>
</dbReference>
<feature type="compositionally biased region" description="Acidic residues" evidence="11">
    <location>
        <begin position="92"/>
        <end position="112"/>
    </location>
</feature>